<dbReference type="Proteomes" id="UP000076490">
    <property type="component" value="Unassembled WGS sequence"/>
</dbReference>
<name>A0A165HJ95_9BACL</name>
<gene>
    <name evidence="1" type="ORF">AV656_02605</name>
</gene>
<accession>A0A165HJ95</accession>
<comment type="caution">
    <text evidence="1">The sequence shown here is derived from an EMBL/GenBank/DDBJ whole genome shotgun (WGS) entry which is preliminary data.</text>
</comment>
<dbReference type="AlphaFoldDB" id="A0A165HJ95"/>
<dbReference type="InterPro" id="IPR014962">
    <property type="entry name" value="YolD"/>
</dbReference>
<dbReference type="EMBL" id="LQNT01000001">
    <property type="protein sequence ID" value="KZE40179.1"/>
    <property type="molecule type" value="Genomic_DNA"/>
</dbReference>
<dbReference type="PANTHER" id="PTHR40051">
    <property type="entry name" value="IG HYPOTHETICAL 15966"/>
    <property type="match status" value="1"/>
</dbReference>
<dbReference type="PANTHER" id="PTHR40051:SF1">
    <property type="entry name" value="YOLD-LIKE FAMILY PROTEIN"/>
    <property type="match status" value="1"/>
</dbReference>
<evidence type="ECO:0000313" key="1">
    <source>
        <dbReference type="EMBL" id="KZE40179.1"/>
    </source>
</evidence>
<dbReference type="Pfam" id="PF08863">
    <property type="entry name" value="YolD"/>
    <property type="match status" value="1"/>
</dbReference>
<evidence type="ECO:0008006" key="3">
    <source>
        <dbReference type="Google" id="ProtNLM"/>
    </source>
</evidence>
<organism evidence="1 2">
    <name type="scientific">Bhargavaea cecembensis</name>
    <dbReference type="NCBI Taxonomy" id="394098"/>
    <lineage>
        <taxon>Bacteria</taxon>
        <taxon>Bacillati</taxon>
        <taxon>Bacillota</taxon>
        <taxon>Bacilli</taxon>
        <taxon>Bacillales</taxon>
        <taxon>Caryophanaceae</taxon>
        <taxon>Bhargavaea</taxon>
    </lineage>
</organism>
<evidence type="ECO:0000313" key="2">
    <source>
        <dbReference type="Proteomes" id="UP000076490"/>
    </source>
</evidence>
<reference evidence="1 2" key="1">
    <citation type="submission" date="2016-01" db="EMBL/GenBank/DDBJ databases">
        <title>Whole genome sequencing of Bhargavaea cecembensis T14.</title>
        <authorList>
            <person name="Hong K.W."/>
        </authorList>
    </citation>
    <scope>NUCLEOTIDE SEQUENCE [LARGE SCALE GENOMIC DNA]</scope>
    <source>
        <strain evidence="1 2">T14</strain>
    </source>
</reference>
<sequence>MIRDRGNIKWTAMMLPEHLKLLREWQEEEGRREPLAPDPQQMEEWDRMLHEALEYGRPLSVSSRTRGGEACCTGAVHHFDPVSGIIRMVGADGEPEVIRTSDVTDISAAG</sequence>
<dbReference type="RefSeq" id="WP_063178521.1">
    <property type="nucleotide sequence ID" value="NZ_LQNT01000001.1"/>
</dbReference>
<proteinExistence type="predicted"/>
<protein>
    <recommendedName>
        <fullName evidence="3">YolD-like family protein</fullName>
    </recommendedName>
</protein>
<dbReference type="OrthoDB" id="1644322at2"/>